<name>A0AAN8UX41_9MAGN</name>
<evidence type="ECO:0000313" key="2">
    <source>
        <dbReference type="Proteomes" id="UP001370490"/>
    </source>
</evidence>
<keyword evidence="2" id="KW-1185">Reference proteome</keyword>
<dbReference type="AlphaFoldDB" id="A0AAN8UX41"/>
<sequence length="61" mass="6978">MVAISLYRGNLQRVPDTPWRWLMPFSILFFIVVQKPSLSSPPPLNLTFTLIPTPILILTLI</sequence>
<comment type="caution">
    <text evidence="1">The sequence shown here is derived from an EMBL/GenBank/DDBJ whole genome shotgun (WGS) entry which is preliminary data.</text>
</comment>
<accession>A0AAN8UX41</accession>
<reference evidence="1 2" key="1">
    <citation type="submission" date="2023-12" db="EMBL/GenBank/DDBJ databases">
        <title>A high-quality genome assembly for Dillenia turbinata (Dilleniales).</title>
        <authorList>
            <person name="Chanderbali A."/>
        </authorList>
    </citation>
    <scope>NUCLEOTIDE SEQUENCE [LARGE SCALE GENOMIC DNA]</scope>
    <source>
        <strain evidence="1">LSX21</strain>
        <tissue evidence="1">Leaf</tissue>
    </source>
</reference>
<evidence type="ECO:0000313" key="1">
    <source>
        <dbReference type="EMBL" id="KAK6920794.1"/>
    </source>
</evidence>
<dbReference type="EMBL" id="JBAMMX010000020">
    <property type="protein sequence ID" value="KAK6920794.1"/>
    <property type="molecule type" value="Genomic_DNA"/>
</dbReference>
<dbReference type="Proteomes" id="UP001370490">
    <property type="component" value="Unassembled WGS sequence"/>
</dbReference>
<protein>
    <submittedName>
        <fullName evidence="1">Uncharacterized protein</fullName>
    </submittedName>
</protein>
<proteinExistence type="predicted"/>
<organism evidence="1 2">
    <name type="scientific">Dillenia turbinata</name>
    <dbReference type="NCBI Taxonomy" id="194707"/>
    <lineage>
        <taxon>Eukaryota</taxon>
        <taxon>Viridiplantae</taxon>
        <taxon>Streptophyta</taxon>
        <taxon>Embryophyta</taxon>
        <taxon>Tracheophyta</taxon>
        <taxon>Spermatophyta</taxon>
        <taxon>Magnoliopsida</taxon>
        <taxon>eudicotyledons</taxon>
        <taxon>Gunneridae</taxon>
        <taxon>Pentapetalae</taxon>
        <taxon>Dilleniales</taxon>
        <taxon>Dilleniaceae</taxon>
        <taxon>Dillenia</taxon>
    </lineage>
</organism>
<gene>
    <name evidence="1" type="ORF">RJ641_014472</name>
</gene>